<dbReference type="InterPro" id="IPR051487">
    <property type="entry name" value="Ser/Thr_Proteases_Immune/Dev"/>
</dbReference>
<evidence type="ECO:0000313" key="3">
    <source>
        <dbReference type="EMBL" id="CAD7223739.1"/>
    </source>
</evidence>
<dbReference type="PROSITE" id="PS00134">
    <property type="entry name" value="TRYPSIN_HIS"/>
    <property type="match status" value="1"/>
</dbReference>
<dbReference type="InterPro" id="IPR001254">
    <property type="entry name" value="Trypsin_dom"/>
</dbReference>
<dbReference type="OrthoDB" id="93664at2759"/>
<accession>A0A7R8W6Z7</accession>
<proteinExistence type="inferred from homology"/>
<evidence type="ECO:0000256" key="1">
    <source>
        <dbReference type="ARBA" id="ARBA00023157"/>
    </source>
</evidence>
<dbReference type="PANTHER" id="PTHR24256">
    <property type="entry name" value="TRYPTASE-RELATED"/>
    <property type="match status" value="1"/>
</dbReference>
<organism evidence="3">
    <name type="scientific">Cyprideis torosa</name>
    <dbReference type="NCBI Taxonomy" id="163714"/>
    <lineage>
        <taxon>Eukaryota</taxon>
        <taxon>Metazoa</taxon>
        <taxon>Ecdysozoa</taxon>
        <taxon>Arthropoda</taxon>
        <taxon>Crustacea</taxon>
        <taxon>Oligostraca</taxon>
        <taxon>Ostracoda</taxon>
        <taxon>Podocopa</taxon>
        <taxon>Podocopida</taxon>
        <taxon>Cytherocopina</taxon>
        <taxon>Cytheroidea</taxon>
        <taxon>Cytherideidae</taxon>
        <taxon>Cyprideis</taxon>
    </lineage>
</organism>
<sequence>MSKSLLSWGAWRTIRRILQVFAVLVLVLCVLELCTPPQVFAAKVKSSAKPKPPNSSVTQVKKSLQENLKKQRSKGGKGKEIQYAKTDFFYLELCGRQFYPTGRVVGGARAEQWRTATFLHKCGAALLNENWAITAAHCVENVPPQDLLLRLGEYDLATDKEPFGYLEKKVQIIASHPKFDPRTFEFDLALLRFYEPVKFQPNIVPICLPTDDEDFLGQFGYVTGWGRLYEDQRKEMRCPFSSEILAEPTRHFSSSTTQSRAIVFLAFEKQREKGFCSVLRPSPPLPLYPEFVIQNQRIRNYYPQFEDFGIVRHSNVAHNRGRGIHDGLKKGNKTTRFEKHQESGYAGEERFFCAGSRLLAACVISSFETCEPQSKKQLEDLFKLQPALLR</sequence>
<evidence type="ECO:0000256" key="2">
    <source>
        <dbReference type="ARBA" id="ARBA00024195"/>
    </source>
</evidence>
<dbReference type="SMART" id="SM00020">
    <property type="entry name" value="Tryp_SPc"/>
    <property type="match status" value="1"/>
</dbReference>
<gene>
    <name evidence="3" type="ORF">CTOB1V02_LOCUS1719</name>
</gene>
<dbReference type="Pfam" id="PF00089">
    <property type="entry name" value="Trypsin"/>
    <property type="match status" value="1"/>
</dbReference>
<dbReference type="PRINTS" id="PR00722">
    <property type="entry name" value="CHYMOTRYPSIN"/>
</dbReference>
<dbReference type="InterPro" id="IPR043504">
    <property type="entry name" value="Peptidase_S1_PA_chymotrypsin"/>
</dbReference>
<dbReference type="CDD" id="cd00190">
    <property type="entry name" value="Tryp_SPc"/>
    <property type="match status" value="1"/>
</dbReference>
<name>A0A7R8W6Z7_9CRUS</name>
<dbReference type="PROSITE" id="PS50240">
    <property type="entry name" value="TRYPSIN_DOM"/>
    <property type="match status" value="1"/>
</dbReference>
<dbReference type="InterPro" id="IPR009003">
    <property type="entry name" value="Peptidase_S1_PA"/>
</dbReference>
<reference evidence="3" key="1">
    <citation type="submission" date="2020-11" db="EMBL/GenBank/DDBJ databases">
        <authorList>
            <person name="Tran Van P."/>
        </authorList>
    </citation>
    <scope>NUCLEOTIDE SEQUENCE</scope>
</reference>
<dbReference type="InterPro" id="IPR018114">
    <property type="entry name" value="TRYPSIN_HIS"/>
</dbReference>
<dbReference type="SUPFAM" id="SSF50494">
    <property type="entry name" value="Trypsin-like serine proteases"/>
    <property type="match status" value="1"/>
</dbReference>
<comment type="similarity">
    <text evidence="2">Belongs to the peptidase S1 family. CLIP subfamily.</text>
</comment>
<dbReference type="EMBL" id="OB660248">
    <property type="protein sequence ID" value="CAD7223739.1"/>
    <property type="molecule type" value="Genomic_DNA"/>
</dbReference>
<keyword evidence="1" id="KW-1015">Disulfide bond</keyword>
<protein>
    <submittedName>
        <fullName evidence="3">Uncharacterized protein</fullName>
    </submittedName>
</protein>
<dbReference type="GO" id="GO:0004252">
    <property type="term" value="F:serine-type endopeptidase activity"/>
    <property type="evidence" value="ECO:0007669"/>
    <property type="project" value="InterPro"/>
</dbReference>
<dbReference type="GO" id="GO:0006508">
    <property type="term" value="P:proteolysis"/>
    <property type="evidence" value="ECO:0007669"/>
    <property type="project" value="InterPro"/>
</dbReference>
<dbReference type="InterPro" id="IPR001314">
    <property type="entry name" value="Peptidase_S1A"/>
</dbReference>
<dbReference type="Gene3D" id="2.40.10.10">
    <property type="entry name" value="Trypsin-like serine proteases"/>
    <property type="match status" value="2"/>
</dbReference>
<dbReference type="FunFam" id="2.40.10.10:FF:000068">
    <property type="entry name" value="transmembrane protease serine 2"/>
    <property type="match status" value="1"/>
</dbReference>
<dbReference type="AlphaFoldDB" id="A0A7R8W6Z7"/>